<dbReference type="Gene3D" id="3.10.450.50">
    <property type="match status" value="1"/>
</dbReference>
<proteinExistence type="predicted"/>
<dbReference type="AlphaFoldDB" id="A0A8J7U2N1"/>
<feature type="domain" description="Sucrose-phosphatase C-terminal" evidence="1">
    <location>
        <begin position="30"/>
        <end position="155"/>
    </location>
</feature>
<comment type="caution">
    <text evidence="2">The sequence shown here is derived from an EMBL/GenBank/DDBJ whole genome shotgun (WGS) entry which is preliminary data.</text>
</comment>
<organism evidence="2 3">
    <name type="scientific">Acanthopleuribacter pedis</name>
    <dbReference type="NCBI Taxonomy" id="442870"/>
    <lineage>
        <taxon>Bacteria</taxon>
        <taxon>Pseudomonadati</taxon>
        <taxon>Acidobacteriota</taxon>
        <taxon>Holophagae</taxon>
        <taxon>Acanthopleuribacterales</taxon>
        <taxon>Acanthopleuribacteraceae</taxon>
        <taxon>Acanthopleuribacter</taxon>
    </lineage>
</organism>
<dbReference type="InterPro" id="IPR032710">
    <property type="entry name" value="NTF2-like_dom_sf"/>
</dbReference>
<keyword evidence="3" id="KW-1185">Reference proteome</keyword>
<dbReference type="GO" id="GO:0050307">
    <property type="term" value="F:sucrose-phosphate phosphatase activity"/>
    <property type="evidence" value="ECO:0007669"/>
    <property type="project" value="InterPro"/>
</dbReference>
<sequence>MWFVFLAGSLFFLGGETMTTDTDKKAAAVREVEEFHQFFQDWFTGTLPRTAQAFARFSDNLAPDFELISPRGDLLARSALVNGLEQAHGKLPKTIKIWVRDVKVRSLGAGLWLATYEEWQDKGDGERGRLSTVVFREHAASPNGMLWLHVHETWLPDAK</sequence>
<accession>A0A8J7U2N1</accession>
<dbReference type="InterPro" id="IPR013679">
    <property type="entry name" value="SPP_C"/>
</dbReference>
<dbReference type="RefSeq" id="WP_207859384.1">
    <property type="nucleotide sequence ID" value="NZ_JAFREP010000012.1"/>
</dbReference>
<dbReference type="SUPFAM" id="SSF54427">
    <property type="entry name" value="NTF2-like"/>
    <property type="match status" value="1"/>
</dbReference>
<dbReference type="Proteomes" id="UP000664417">
    <property type="component" value="Unassembled WGS sequence"/>
</dbReference>
<dbReference type="EMBL" id="JAFREP010000012">
    <property type="protein sequence ID" value="MBO1319503.1"/>
    <property type="molecule type" value="Genomic_DNA"/>
</dbReference>
<evidence type="ECO:0000259" key="1">
    <source>
        <dbReference type="Pfam" id="PF08472"/>
    </source>
</evidence>
<gene>
    <name evidence="2" type="ORF">J3U88_13595</name>
</gene>
<name>A0A8J7U2N1_9BACT</name>
<evidence type="ECO:0000313" key="2">
    <source>
        <dbReference type="EMBL" id="MBO1319503.1"/>
    </source>
</evidence>
<reference evidence="2" key="1">
    <citation type="submission" date="2021-03" db="EMBL/GenBank/DDBJ databases">
        <authorList>
            <person name="Wang G."/>
        </authorList>
    </citation>
    <scope>NUCLEOTIDE SEQUENCE</scope>
    <source>
        <strain evidence="2">KCTC 12899</strain>
    </source>
</reference>
<dbReference type="GO" id="GO:0005986">
    <property type="term" value="P:sucrose biosynthetic process"/>
    <property type="evidence" value="ECO:0007669"/>
    <property type="project" value="InterPro"/>
</dbReference>
<evidence type="ECO:0000313" key="3">
    <source>
        <dbReference type="Proteomes" id="UP000664417"/>
    </source>
</evidence>
<protein>
    <submittedName>
        <fullName evidence="2">DUF4440 domain-containing protein</fullName>
    </submittedName>
</protein>
<dbReference type="Pfam" id="PF08472">
    <property type="entry name" value="S6PP_C"/>
    <property type="match status" value="1"/>
</dbReference>